<keyword evidence="1" id="KW-0472">Membrane</keyword>
<dbReference type="PANTHER" id="PTHR43685">
    <property type="entry name" value="GLYCOSYLTRANSFERASE"/>
    <property type="match status" value="1"/>
</dbReference>
<dbReference type="Proteomes" id="UP001325680">
    <property type="component" value="Chromosome"/>
</dbReference>
<dbReference type="Pfam" id="PF00535">
    <property type="entry name" value="Glycos_transf_2"/>
    <property type="match status" value="1"/>
</dbReference>
<feature type="transmembrane region" description="Helical" evidence="1">
    <location>
        <begin position="262"/>
        <end position="280"/>
    </location>
</feature>
<gene>
    <name evidence="3" type="ORF">U0035_22245</name>
</gene>
<name>A0ABZ0W719_9BACT</name>
<dbReference type="Gene3D" id="3.90.550.10">
    <property type="entry name" value="Spore Coat Polysaccharide Biosynthesis Protein SpsA, Chain A"/>
    <property type="match status" value="1"/>
</dbReference>
<evidence type="ECO:0000313" key="3">
    <source>
        <dbReference type="EMBL" id="WQD38398.1"/>
    </source>
</evidence>
<dbReference type="InterPro" id="IPR029044">
    <property type="entry name" value="Nucleotide-diphossugar_trans"/>
</dbReference>
<sequence length="338" mass="38477">MILISVVVPTYQRPDLLKRCLRALTEQELDASQYEILVISDGPCVESKSCVNDTLYKTVATIKYLCLADKGGPAAARNLGWRNAAGNVVAFTDDDCVPASNWLTQIVQHFHNPLCHVIYGRVKVPTDHPRLTDFERQTARLEAPAFVTANVACRKTLLDQVGGFDEQYKVAWREDSDLEFALLNNGENPYYAPDCLVYHPVRTVRWGVSIKEQQKSLYNALLRKKYPLFYRLYIKESPPLYYYLSVTGILCSLACFAIGEPVAAISCMIVALSGISFFIYKRLFQNSLSPGHITEMVLTSLCIPFLSLYWNWYGNYKFRKIKPVQNNAYRHFQGAQIR</sequence>
<dbReference type="SUPFAM" id="SSF53448">
    <property type="entry name" value="Nucleotide-diphospho-sugar transferases"/>
    <property type="match status" value="1"/>
</dbReference>
<keyword evidence="4" id="KW-1185">Reference proteome</keyword>
<keyword evidence="3" id="KW-0328">Glycosyltransferase</keyword>
<feature type="domain" description="Glycosyltransferase 2-like" evidence="2">
    <location>
        <begin position="5"/>
        <end position="135"/>
    </location>
</feature>
<dbReference type="EMBL" id="CP139960">
    <property type="protein sequence ID" value="WQD38398.1"/>
    <property type="molecule type" value="Genomic_DNA"/>
</dbReference>
<dbReference type="EC" id="2.4.-.-" evidence="3"/>
<keyword evidence="1" id="KW-1133">Transmembrane helix</keyword>
<keyword evidence="1" id="KW-0812">Transmembrane</keyword>
<dbReference type="CDD" id="cd00761">
    <property type="entry name" value="Glyco_tranf_GTA_type"/>
    <property type="match status" value="1"/>
</dbReference>
<dbReference type="InterPro" id="IPR050834">
    <property type="entry name" value="Glycosyltransf_2"/>
</dbReference>
<feature type="transmembrane region" description="Helical" evidence="1">
    <location>
        <begin position="240"/>
        <end position="257"/>
    </location>
</feature>
<dbReference type="InterPro" id="IPR001173">
    <property type="entry name" value="Glyco_trans_2-like"/>
</dbReference>
<protein>
    <submittedName>
        <fullName evidence="3">Glycosyltransferase</fullName>
        <ecNumber evidence="3">2.4.-.-</ecNumber>
    </submittedName>
</protein>
<feature type="transmembrane region" description="Helical" evidence="1">
    <location>
        <begin position="292"/>
        <end position="312"/>
    </location>
</feature>
<dbReference type="GO" id="GO:0016757">
    <property type="term" value="F:glycosyltransferase activity"/>
    <property type="evidence" value="ECO:0007669"/>
    <property type="project" value="UniProtKB-KW"/>
</dbReference>
<proteinExistence type="predicted"/>
<dbReference type="PANTHER" id="PTHR43685:SF3">
    <property type="entry name" value="SLR2126 PROTEIN"/>
    <property type="match status" value="1"/>
</dbReference>
<accession>A0ABZ0W719</accession>
<evidence type="ECO:0000313" key="4">
    <source>
        <dbReference type="Proteomes" id="UP001325680"/>
    </source>
</evidence>
<dbReference type="RefSeq" id="WP_114791160.1">
    <property type="nucleotide sequence ID" value="NZ_CP139960.1"/>
</dbReference>
<evidence type="ECO:0000259" key="2">
    <source>
        <dbReference type="Pfam" id="PF00535"/>
    </source>
</evidence>
<keyword evidence="3" id="KW-0808">Transferase</keyword>
<organism evidence="3 4">
    <name type="scientific">Niabella yanshanensis</name>
    <dbReference type="NCBI Taxonomy" id="577386"/>
    <lineage>
        <taxon>Bacteria</taxon>
        <taxon>Pseudomonadati</taxon>
        <taxon>Bacteroidota</taxon>
        <taxon>Chitinophagia</taxon>
        <taxon>Chitinophagales</taxon>
        <taxon>Chitinophagaceae</taxon>
        <taxon>Niabella</taxon>
    </lineage>
</organism>
<evidence type="ECO:0000256" key="1">
    <source>
        <dbReference type="SAM" id="Phobius"/>
    </source>
</evidence>
<reference evidence="3 4" key="1">
    <citation type="submission" date="2023-12" db="EMBL/GenBank/DDBJ databases">
        <title>Genome sequencing and assembly of bacterial species from a model synthetic community.</title>
        <authorList>
            <person name="Hogle S.L."/>
        </authorList>
    </citation>
    <scope>NUCLEOTIDE SEQUENCE [LARGE SCALE GENOMIC DNA]</scope>
    <source>
        <strain evidence="3 4">HAMBI_3031</strain>
    </source>
</reference>